<dbReference type="PROSITE" id="PS51257">
    <property type="entry name" value="PROKAR_LIPOPROTEIN"/>
    <property type="match status" value="1"/>
</dbReference>
<dbReference type="AlphaFoldDB" id="A0A2U8HG06"/>
<feature type="region of interest" description="Disordered" evidence="1">
    <location>
        <begin position="75"/>
        <end position="100"/>
    </location>
</feature>
<evidence type="ECO:0000313" key="2">
    <source>
        <dbReference type="EMBL" id="AWI83956.1"/>
    </source>
</evidence>
<protein>
    <submittedName>
        <fullName evidence="2">Uncharacterized protein</fullName>
    </submittedName>
</protein>
<proteinExistence type="predicted"/>
<dbReference type="EMBL" id="CP022189">
    <property type="protein sequence ID" value="AWI83956.1"/>
    <property type="molecule type" value="Genomic_DNA"/>
</dbReference>
<dbReference type="Proteomes" id="UP000244915">
    <property type="component" value="Chromosome 1"/>
</dbReference>
<evidence type="ECO:0000313" key="3">
    <source>
        <dbReference type="Proteomes" id="UP000244915"/>
    </source>
</evidence>
<accession>A0A2U8HG06</accession>
<evidence type="ECO:0000256" key="1">
    <source>
        <dbReference type="SAM" id="MobiDB-lite"/>
    </source>
</evidence>
<gene>
    <name evidence="2" type="ORF">CEW88_09870</name>
</gene>
<dbReference type="RefSeq" id="WP_108966368.1">
    <property type="nucleotide sequence ID" value="NZ_CP022189.1"/>
</dbReference>
<organism evidence="2 3">
    <name type="scientific">Alloyangia pacifica</name>
    <dbReference type="NCBI Taxonomy" id="311180"/>
    <lineage>
        <taxon>Bacteria</taxon>
        <taxon>Pseudomonadati</taxon>
        <taxon>Pseudomonadota</taxon>
        <taxon>Alphaproteobacteria</taxon>
        <taxon>Rhodobacterales</taxon>
        <taxon>Roseobacteraceae</taxon>
        <taxon>Alloyangia</taxon>
    </lineage>
</organism>
<reference evidence="2 3" key="1">
    <citation type="submission" date="2017-06" db="EMBL/GenBank/DDBJ databases">
        <title>Yangia sp. YSBP01 complete genome sequence.</title>
        <authorList>
            <person name="Woo J.-H."/>
            <person name="Kim H.-S."/>
        </authorList>
    </citation>
    <scope>NUCLEOTIDE SEQUENCE [LARGE SCALE GENOMIC DNA]</scope>
    <source>
        <strain evidence="2 3">YSBP01</strain>
    </source>
</reference>
<dbReference type="KEGG" id="ypac:CEW88_09870"/>
<name>A0A2U8HG06_9RHOB</name>
<dbReference type="OrthoDB" id="7872359at2"/>
<sequence length="100" mass="10714">MRLVLLTFLALTGACTNFPEFDGSQSPGVARAPWPRLVPLSGLLEGQPPARTQPEMAADLDTRAEALRRRAAALQQGDVVDEGTRRRMDGGVTFPEVPGA</sequence>